<dbReference type="InterPro" id="IPR005656">
    <property type="entry name" value="MmgE_PrpD"/>
</dbReference>
<dbReference type="EMBL" id="PQGE01000002">
    <property type="protein sequence ID" value="POP47330.1"/>
    <property type="molecule type" value="Genomic_DNA"/>
</dbReference>
<dbReference type="InterPro" id="IPR042188">
    <property type="entry name" value="MmgE/PrpD_sf_2"/>
</dbReference>
<dbReference type="InterPro" id="IPR045337">
    <property type="entry name" value="MmgE_PrpD_C"/>
</dbReference>
<dbReference type="RefSeq" id="WP_103674719.1">
    <property type="nucleotide sequence ID" value="NZ_PQGD01000003.1"/>
</dbReference>
<keyword evidence="6" id="KW-1185">Reference proteome</keyword>
<evidence type="ECO:0000313" key="4">
    <source>
        <dbReference type="EMBL" id="POP47330.1"/>
    </source>
</evidence>
<dbReference type="Proteomes" id="UP000237073">
    <property type="component" value="Unassembled WGS sequence"/>
</dbReference>
<reference evidence="6 7" key="1">
    <citation type="submission" date="2018-01" db="EMBL/GenBank/DDBJ databases">
        <title>Superficieibacter electus gen. nov., sp. nov., an extended-spectrum beta-lactamase possessing member of the Enterobacteriaceae family, isolated from intensive care unit surfaces.</title>
        <authorList>
            <person name="Potter R.F."/>
            <person name="D'Souza A.W."/>
        </authorList>
    </citation>
    <scope>NUCLEOTIDE SEQUENCE [LARGE SCALE GENOMIC DNA]</scope>
    <source>
        <strain evidence="5 7">BP-1</strain>
        <strain evidence="4 6">BP-2</strain>
    </source>
</reference>
<dbReference type="InterPro" id="IPR045336">
    <property type="entry name" value="MmgE_PrpD_N"/>
</dbReference>
<name>A0A2P5GUE5_9ENTR</name>
<dbReference type="Proteomes" id="UP000247005">
    <property type="component" value="Unassembled WGS sequence"/>
</dbReference>
<feature type="domain" description="MmgE/PrpD C-terminal" evidence="3">
    <location>
        <begin position="260"/>
        <end position="413"/>
    </location>
</feature>
<dbReference type="OrthoDB" id="7957419at2"/>
<evidence type="ECO:0000256" key="1">
    <source>
        <dbReference type="ARBA" id="ARBA00006174"/>
    </source>
</evidence>
<dbReference type="PANTHER" id="PTHR16943">
    <property type="entry name" value="2-METHYLCITRATE DEHYDRATASE-RELATED"/>
    <property type="match status" value="1"/>
</dbReference>
<dbReference type="InterPro" id="IPR036148">
    <property type="entry name" value="MmgE/PrpD_sf"/>
</dbReference>
<dbReference type="Pfam" id="PF03972">
    <property type="entry name" value="MmgE_PrpD_N"/>
    <property type="match status" value="1"/>
</dbReference>
<dbReference type="Gene3D" id="1.10.4100.10">
    <property type="entry name" value="2-methylcitrate dehydratase PrpD"/>
    <property type="match status" value="1"/>
</dbReference>
<protein>
    <recommendedName>
        <fullName evidence="8">MmgE/PrpD family protein</fullName>
    </recommendedName>
</protein>
<gene>
    <name evidence="5" type="ORF">CHU32_05200</name>
    <name evidence="4" type="ORF">CHU33_03645</name>
</gene>
<dbReference type="SUPFAM" id="SSF103378">
    <property type="entry name" value="2-methylcitrate dehydratase PrpD"/>
    <property type="match status" value="1"/>
</dbReference>
<dbReference type="EMBL" id="PQGD01000003">
    <property type="protein sequence ID" value="POP50177.1"/>
    <property type="molecule type" value="Genomic_DNA"/>
</dbReference>
<dbReference type="PANTHER" id="PTHR16943:SF8">
    <property type="entry name" value="2-METHYLCITRATE DEHYDRATASE"/>
    <property type="match status" value="1"/>
</dbReference>
<proteinExistence type="inferred from homology"/>
<dbReference type="GO" id="GO:0016829">
    <property type="term" value="F:lyase activity"/>
    <property type="evidence" value="ECO:0007669"/>
    <property type="project" value="InterPro"/>
</dbReference>
<evidence type="ECO:0000313" key="6">
    <source>
        <dbReference type="Proteomes" id="UP000237073"/>
    </source>
</evidence>
<accession>A0A2P5GUE5</accession>
<comment type="similarity">
    <text evidence="1">Belongs to the PrpD family.</text>
</comment>
<evidence type="ECO:0000259" key="3">
    <source>
        <dbReference type="Pfam" id="PF19305"/>
    </source>
</evidence>
<evidence type="ECO:0008006" key="8">
    <source>
        <dbReference type="Google" id="ProtNLM"/>
    </source>
</evidence>
<evidence type="ECO:0000313" key="5">
    <source>
        <dbReference type="EMBL" id="POP50177.1"/>
    </source>
</evidence>
<evidence type="ECO:0000313" key="7">
    <source>
        <dbReference type="Proteomes" id="UP000247005"/>
    </source>
</evidence>
<sequence length="450" mass="49024">MVRMLTREFGDMIASASQRPISDAALDYARRDLIDTIAVMLAGRNDDTVVRLVQTQRLLADGTPPDILALALQAGTAAHILDYDNVALGGHPGATLIPALLALAKRFPLSGRALLMAWATGYEIWGELRRRHPVLAHAAGWHPSGLIGPVAAAAACASALALNTDQARHALAIAASQSAGLMANFGTPVKALHLGFAAKAGVFSALLARQGITGNDAILEQDNGWLNTWSPHHPADRTTALALGQQDWLLARQPTAIKYYPLCYAAHRIVDAACQLHPLVASRTADIVRIRLTTSQRHSDILRFREPQDRTQSGFSLEFAAASALVDGEITLYSLQQERRARAQVKLLMACCERIASAKADPEREGFALHDQIEIVFRQGDTLCSPPIRYATGDPRVPLTAQQRRKKFDDCLRWGGISENITGLWHTLQNIEQVPCIGEMAIYHLLECDQ</sequence>
<dbReference type="InterPro" id="IPR042183">
    <property type="entry name" value="MmgE/PrpD_sf_1"/>
</dbReference>
<dbReference type="AlphaFoldDB" id="A0A2P5GUE5"/>
<dbReference type="Pfam" id="PF19305">
    <property type="entry name" value="MmgE_PrpD_C"/>
    <property type="match status" value="1"/>
</dbReference>
<dbReference type="Gene3D" id="3.30.1330.120">
    <property type="entry name" value="2-methylcitrate dehydratase PrpD"/>
    <property type="match status" value="1"/>
</dbReference>
<evidence type="ECO:0000259" key="2">
    <source>
        <dbReference type="Pfam" id="PF03972"/>
    </source>
</evidence>
<organism evidence="5 7">
    <name type="scientific">Superficieibacter electus</name>
    <dbReference type="NCBI Taxonomy" id="2022662"/>
    <lineage>
        <taxon>Bacteria</taxon>
        <taxon>Pseudomonadati</taxon>
        <taxon>Pseudomonadota</taxon>
        <taxon>Gammaproteobacteria</taxon>
        <taxon>Enterobacterales</taxon>
        <taxon>Enterobacteriaceae</taxon>
        <taxon>Superficieibacter</taxon>
    </lineage>
</organism>
<comment type="caution">
    <text evidence="5">The sequence shown here is derived from an EMBL/GenBank/DDBJ whole genome shotgun (WGS) entry which is preliminary data.</text>
</comment>
<feature type="domain" description="MmgE/PrpD N-terminal" evidence="2">
    <location>
        <begin position="8"/>
        <end position="234"/>
    </location>
</feature>